<sequence>MSALRFVIQSSLGMKWSTLVACLIVCLLDLKGTDGISAVPCSQAGSDLQGSFVNVDQSPVCSSQLAPLLTNLCSTSTLNALPSSALLSIVNTLTATPELFKTLAPPTLIALLSAVSSSPTVLSELSPISVLVLLAAVSSASPTSISCVPRDVLFPLLKTLSSSGLLPPISSVKSDTVFAQLPPLPPPAPQVIVPGPALGPMYINLPKKSPRPPPIIVPTGPPPSIVVSIPQPYPAPPPLIMPYGTPGPIVINEGLNTDPPSTPTEVLPAPESQKIFFTTHPSKACLNSINRRLTPQDYYQSQFEIPKVYALPPGVLPNQYFQMARKGA</sequence>
<keyword evidence="1" id="KW-0732">Signal</keyword>
<reference evidence="2 3" key="1">
    <citation type="submission" date="2023-01" db="EMBL/GenBank/DDBJ databases">
        <authorList>
            <person name="Whitehead M."/>
        </authorList>
    </citation>
    <scope>NUCLEOTIDE SEQUENCE [LARGE SCALE GENOMIC DNA]</scope>
</reference>
<accession>A0AAV0VRH9</accession>
<dbReference type="AlphaFoldDB" id="A0AAV0VRH9"/>
<feature type="chain" id="PRO_5043583834" evidence="1">
    <location>
        <begin position="36"/>
        <end position="328"/>
    </location>
</feature>
<name>A0AAV0VRH9_9HEMI</name>
<comment type="caution">
    <text evidence="2">The sequence shown here is derived from an EMBL/GenBank/DDBJ whole genome shotgun (WGS) entry which is preliminary data.</text>
</comment>
<dbReference type="Proteomes" id="UP001160148">
    <property type="component" value="Unassembled WGS sequence"/>
</dbReference>
<protein>
    <submittedName>
        <fullName evidence="2">Uncharacterized protein</fullName>
    </submittedName>
</protein>
<dbReference type="EMBL" id="CARXXK010000001">
    <property type="protein sequence ID" value="CAI6346270.1"/>
    <property type="molecule type" value="Genomic_DNA"/>
</dbReference>
<evidence type="ECO:0000313" key="3">
    <source>
        <dbReference type="Proteomes" id="UP001160148"/>
    </source>
</evidence>
<evidence type="ECO:0000313" key="2">
    <source>
        <dbReference type="EMBL" id="CAI6346270.1"/>
    </source>
</evidence>
<organism evidence="2 3">
    <name type="scientific">Macrosiphum euphorbiae</name>
    <name type="common">potato aphid</name>
    <dbReference type="NCBI Taxonomy" id="13131"/>
    <lineage>
        <taxon>Eukaryota</taxon>
        <taxon>Metazoa</taxon>
        <taxon>Ecdysozoa</taxon>
        <taxon>Arthropoda</taxon>
        <taxon>Hexapoda</taxon>
        <taxon>Insecta</taxon>
        <taxon>Pterygota</taxon>
        <taxon>Neoptera</taxon>
        <taxon>Paraneoptera</taxon>
        <taxon>Hemiptera</taxon>
        <taxon>Sternorrhyncha</taxon>
        <taxon>Aphidomorpha</taxon>
        <taxon>Aphidoidea</taxon>
        <taxon>Aphididae</taxon>
        <taxon>Macrosiphini</taxon>
        <taxon>Macrosiphum</taxon>
    </lineage>
</organism>
<evidence type="ECO:0000256" key="1">
    <source>
        <dbReference type="SAM" id="SignalP"/>
    </source>
</evidence>
<proteinExistence type="predicted"/>
<feature type="signal peptide" evidence="1">
    <location>
        <begin position="1"/>
        <end position="35"/>
    </location>
</feature>
<keyword evidence="3" id="KW-1185">Reference proteome</keyword>
<gene>
    <name evidence="2" type="ORF">MEUPH1_LOCUS3196</name>
</gene>